<dbReference type="Gene3D" id="3.30.420.10">
    <property type="entry name" value="Ribonuclease H-like superfamily/Ribonuclease H"/>
    <property type="match status" value="1"/>
</dbReference>
<reference evidence="2" key="1">
    <citation type="submission" date="2023-03" db="EMBL/GenBank/DDBJ databases">
        <title>Chromosome-scale reference genome and RAD-based genetic map of yellow starthistle (Centaurea solstitialis) reveal putative structural variation and QTLs associated with invader traits.</title>
        <authorList>
            <person name="Reatini B."/>
            <person name="Cang F.A."/>
            <person name="Jiang Q."/>
            <person name="Mckibben M.T.W."/>
            <person name="Barker M.S."/>
            <person name="Rieseberg L.H."/>
            <person name="Dlugosch K.M."/>
        </authorList>
    </citation>
    <scope>NUCLEOTIDE SEQUENCE</scope>
    <source>
        <strain evidence="2">CAN-66</strain>
        <tissue evidence="2">Leaf</tissue>
    </source>
</reference>
<dbReference type="InterPro" id="IPR012337">
    <property type="entry name" value="RNaseH-like_sf"/>
</dbReference>
<dbReference type="PANTHER" id="PTHR42648:SF27">
    <property type="entry name" value="RNA-DIRECTED DNA POLYMERASE"/>
    <property type="match status" value="1"/>
</dbReference>
<dbReference type="AlphaFoldDB" id="A0AA38SM40"/>
<organism evidence="2 3">
    <name type="scientific">Centaurea solstitialis</name>
    <name type="common">yellow star-thistle</name>
    <dbReference type="NCBI Taxonomy" id="347529"/>
    <lineage>
        <taxon>Eukaryota</taxon>
        <taxon>Viridiplantae</taxon>
        <taxon>Streptophyta</taxon>
        <taxon>Embryophyta</taxon>
        <taxon>Tracheophyta</taxon>
        <taxon>Spermatophyta</taxon>
        <taxon>Magnoliopsida</taxon>
        <taxon>eudicotyledons</taxon>
        <taxon>Gunneridae</taxon>
        <taxon>Pentapetalae</taxon>
        <taxon>asterids</taxon>
        <taxon>campanulids</taxon>
        <taxon>Asterales</taxon>
        <taxon>Asteraceae</taxon>
        <taxon>Carduoideae</taxon>
        <taxon>Cardueae</taxon>
        <taxon>Centaureinae</taxon>
        <taxon>Centaurea</taxon>
    </lineage>
</organism>
<comment type="caution">
    <text evidence="2">The sequence shown here is derived from an EMBL/GenBank/DDBJ whole genome shotgun (WGS) entry which is preliminary data.</text>
</comment>
<proteinExistence type="predicted"/>
<gene>
    <name evidence="2" type="ORF">OSB04_024081</name>
</gene>
<dbReference type="PROSITE" id="PS50994">
    <property type="entry name" value="INTEGRASE"/>
    <property type="match status" value="1"/>
</dbReference>
<protein>
    <recommendedName>
        <fullName evidence="1">Integrase catalytic domain-containing protein</fullName>
    </recommendedName>
</protein>
<dbReference type="Proteomes" id="UP001172457">
    <property type="component" value="Chromosome 6"/>
</dbReference>
<dbReference type="SUPFAM" id="SSF53098">
    <property type="entry name" value="Ribonuclease H-like"/>
    <property type="match status" value="1"/>
</dbReference>
<evidence type="ECO:0000313" key="3">
    <source>
        <dbReference type="Proteomes" id="UP001172457"/>
    </source>
</evidence>
<evidence type="ECO:0000259" key="1">
    <source>
        <dbReference type="PROSITE" id="PS50994"/>
    </source>
</evidence>
<sequence length="164" mass="19086">MYGVRRELSWVTASMNEYFESVGHAPSAPLEPHLVWRDGDDAPAGYSSYDEWAFENPFEKFKEFQNEVQNQLDRKIKFLRSDRAGEYLSQEFDNPLMECGIVLHFTPPYRPLMNGVSERRNRTLLDMVRSMMCRSILQVSFWGHALETAGDILNRVPTKSVEKM</sequence>
<dbReference type="GO" id="GO:0015074">
    <property type="term" value="P:DNA integration"/>
    <property type="evidence" value="ECO:0007669"/>
    <property type="project" value="InterPro"/>
</dbReference>
<keyword evidence="3" id="KW-1185">Reference proteome</keyword>
<accession>A0AA38SM40</accession>
<dbReference type="GO" id="GO:0003676">
    <property type="term" value="F:nucleic acid binding"/>
    <property type="evidence" value="ECO:0007669"/>
    <property type="project" value="InterPro"/>
</dbReference>
<dbReference type="InterPro" id="IPR039537">
    <property type="entry name" value="Retrotran_Ty1/copia-like"/>
</dbReference>
<dbReference type="InterPro" id="IPR001584">
    <property type="entry name" value="Integrase_cat-core"/>
</dbReference>
<dbReference type="PANTHER" id="PTHR42648">
    <property type="entry name" value="TRANSPOSASE, PUTATIVE-RELATED"/>
    <property type="match status" value="1"/>
</dbReference>
<evidence type="ECO:0000313" key="2">
    <source>
        <dbReference type="EMBL" id="KAJ9544374.1"/>
    </source>
</evidence>
<feature type="domain" description="Integrase catalytic" evidence="1">
    <location>
        <begin position="58"/>
        <end position="164"/>
    </location>
</feature>
<name>A0AA38SM40_9ASTR</name>
<dbReference type="InterPro" id="IPR036397">
    <property type="entry name" value="RNaseH_sf"/>
</dbReference>
<dbReference type="EMBL" id="JARYMX010000006">
    <property type="protein sequence ID" value="KAJ9544374.1"/>
    <property type="molecule type" value="Genomic_DNA"/>
</dbReference>